<dbReference type="Proteomes" id="UP000824140">
    <property type="component" value="Unassembled WGS sequence"/>
</dbReference>
<dbReference type="CDD" id="cd05006">
    <property type="entry name" value="SIS_GmhA"/>
    <property type="match status" value="1"/>
</dbReference>
<sequence>MHPNFEKAVQALLACFRTGHKVLLCGNGGSAADCAHILGELVKGFCQKRPLPAEQIAAIGEDWARHLQQGLPVIDLTANCAVISAIVNDIDGASMFAQQVIAYAAPGDVLIAISTSGNAENVRRAAIAARALGAAVIGMTGATGGELAKHSDILLNVPQTQTYLVQEQHLPLYHALCLRVEEALFAPENRA</sequence>
<reference evidence="2" key="2">
    <citation type="journal article" date="2021" name="PeerJ">
        <title>Extensive microbial diversity within the chicken gut microbiome revealed by metagenomics and culture.</title>
        <authorList>
            <person name="Gilroy R."/>
            <person name="Ravi A."/>
            <person name="Getino M."/>
            <person name="Pursley I."/>
            <person name="Horton D.L."/>
            <person name="Alikhan N.F."/>
            <person name="Baker D."/>
            <person name="Gharbi K."/>
            <person name="Hall N."/>
            <person name="Watson M."/>
            <person name="Adriaenssens E.M."/>
            <person name="Foster-Nyarko E."/>
            <person name="Jarju S."/>
            <person name="Secka A."/>
            <person name="Antonio M."/>
            <person name="Oren A."/>
            <person name="Chaudhuri R.R."/>
            <person name="La Ragione R."/>
            <person name="Hildebrand F."/>
            <person name="Pallen M.J."/>
        </authorList>
    </citation>
    <scope>NUCLEOTIDE SEQUENCE</scope>
    <source>
        <strain evidence="2">13766</strain>
    </source>
</reference>
<gene>
    <name evidence="2" type="ORF">IAA84_07550</name>
</gene>
<dbReference type="InterPro" id="IPR001347">
    <property type="entry name" value="SIS_dom"/>
</dbReference>
<dbReference type="InterPro" id="IPR050099">
    <property type="entry name" value="SIS_GmhA/DiaA_subfam"/>
</dbReference>
<evidence type="ECO:0000259" key="1">
    <source>
        <dbReference type="PROSITE" id="PS51464"/>
    </source>
</evidence>
<evidence type="ECO:0000313" key="2">
    <source>
        <dbReference type="EMBL" id="HIS92849.1"/>
    </source>
</evidence>
<dbReference type="InterPro" id="IPR035461">
    <property type="entry name" value="GmhA/DiaA"/>
</dbReference>
<dbReference type="Pfam" id="PF13580">
    <property type="entry name" value="SIS_2"/>
    <property type="match status" value="1"/>
</dbReference>
<dbReference type="GO" id="GO:1901135">
    <property type="term" value="P:carbohydrate derivative metabolic process"/>
    <property type="evidence" value="ECO:0007669"/>
    <property type="project" value="InterPro"/>
</dbReference>
<comment type="caution">
    <text evidence="2">The sequence shown here is derived from an EMBL/GenBank/DDBJ whole genome shotgun (WGS) entry which is preliminary data.</text>
</comment>
<dbReference type="PROSITE" id="PS51464">
    <property type="entry name" value="SIS"/>
    <property type="match status" value="1"/>
</dbReference>
<dbReference type="SUPFAM" id="SSF53697">
    <property type="entry name" value="SIS domain"/>
    <property type="match status" value="1"/>
</dbReference>
<accession>A0A9D1K5U0</accession>
<dbReference type="PANTHER" id="PTHR30390:SF6">
    <property type="entry name" value="DNAA INITIATOR-ASSOCIATING PROTEIN DIAA"/>
    <property type="match status" value="1"/>
</dbReference>
<dbReference type="Gene3D" id="3.40.50.10490">
    <property type="entry name" value="Glucose-6-phosphate isomerase like protein, domain 1"/>
    <property type="match status" value="1"/>
</dbReference>
<feature type="domain" description="SIS" evidence="1">
    <location>
        <begin position="12"/>
        <end position="186"/>
    </location>
</feature>
<dbReference type="EMBL" id="DVJN01000153">
    <property type="protein sequence ID" value="HIS92849.1"/>
    <property type="molecule type" value="Genomic_DNA"/>
</dbReference>
<protein>
    <submittedName>
        <fullName evidence="2">SIS domain-containing protein</fullName>
    </submittedName>
</protein>
<dbReference type="PANTHER" id="PTHR30390">
    <property type="entry name" value="SEDOHEPTULOSE 7-PHOSPHATE ISOMERASE / DNAA INITIATOR-ASSOCIATING FACTOR FOR REPLICATION INITIATION"/>
    <property type="match status" value="1"/>
</dbReference>
<evidence type="ECO:0000313" key="3">
    <source>
        <dbReference type="Proteomes" id="UP000824140"/>
    </source>
</evidence>
<dbReference type="InterPro" id="IPR046348">
    <property type="entry name" value="SIS_dom_sf"/>
</dbReference>
<dbReference type="AlphaFoldDB" id="A0A9D1K5U0"/>
<dbReference type="GO" id="GO:0097367">
    <property type="term" value="F:carbohydrate derivative binding"/>
    <property type="evidence" value="ECO:0007669"/>
    <property type="project" value="InterPro"/>
</dbReference>
<name>A0A9D1K5U0_9FIRM</name>
<organism evidence="2 3">
    <name type="scientific">Candidatus Alectryocaccomicrobium excrementavium</name>
    <dbReference type="NCBI Taxonomy" id="2840668"/>
    <lineage>
        <taxon>Bacteria</taxon>
        <taxon>Bacillati</taxon>
        <taxon>Bacillota</taxon>
        <taxon>Clostridia</taxon>
        <taxon>Candidatus Alectryocaccomicrobium</taxon>
    </lineage>
</organism>
<reference evidence="2" key="1">
    <citation type="submission" date="2020-10" db="EMBL/GenBank/DDBJ databases">
        <authorList>
            <person name="Gilroy R."/>
        </authorList>
    </citation>
    <scope>NUCLEOTIDE SEQUENCE</scope>
    <source>
        <strain evidence="2">13766</strain>
    </source>
</reference>
<proteinExistence type="predicted"/>